<evidence type="ECO:0000256" key="2">
    <source>
        <dbReference type="ARBA" id="ARBA00023267"/>
    </source>
</evidence>
<feature type="compositionally biased region" description="Low complexity" evidence="4">
    <location>
        <begin position="83"/>
        <end position="96"/>
    </location>
</feature>
<evidence type="ECO:0000313" key="7">
    <source>
        <dbReference type="Proteomes" id="UP001499854"/>
    </source>
</evidence>
<feature type="domain" description="Lipoyl-binding" evidence="5">
    <location>
        <begin position="110"/>
        <end position="186"/>
    </location>
</feature>
<dbReference type="InterPro" id="IPR050709">
    <property type="entry name" value="Biotin_Carboxyl_Carrier/Decarb"/>
</dbReference>
<keyword evidence="3" id="KW-0275">Fatty acid biosynthesis</keyword>
<evidence type="ECO:0000259" key="5">
    <source>
        <dbReference type="PROSITE" id="PS50968"/>
    </source>
</evidence>
<dbReference type="EMBL" id="BAAAQM010000045">
    <property type="protein sequence ID" value="GAA1991101.1"/>
    <property type="molecule type" value="Genomic_DNA"/>
</dbReference>
<proteinExistence type="predicted"/>
<dbReference type="InterPro" id="IPR001249">
    <property type="entry name" value="AcCoA_biotinCC"/>
</dbReference>
<comment type="caution">
    <text evidence="6">The sequence shown here is derived from an EMBL/GenBank/DDBJ whole genome shotgun (WGS) entry which is preliminary data.</text>
</comment>
<dbReference type="PRINTS" id="PR01071">
    <property type="entry name" value="ACOABIOTINCC"/>
</dbReference>
<dbReference type="Pfam" id="PF00364">
    <property type="entry name" value="Biotin_lipoyl"/>
    <property type="match status" value="1"/>
</dbReference>
<dbReference type="PROSITE" id="PS50968">
    <property type="entry name" value="BIOTINYL_LIPOYL"/>
    <property type="match status" value="1"/>
</dbReference>
<keyword evidence="7" id="KW-1185">Reference proteome</keyword>
<dbReference type="RefSeq" id="WP_344660801.1">
    <property type="nucleotide sequence ID" value="NZ_BAAAQM010000045.1"/>
</dbReference>
<keyword evidence="3" id="KW-0444">Lipid biosynthesis</keyword>
<comment type="pathway">
    <text evidence="3">Lipid metabolism; fatty acid biosynthesis.</text>
</comment>
<protein>
    <recommendedName>
        <fullName evidence="1 3">Biotin carboxyl carrier protein of acetyl-CoA carboxylase</fullName>
    </recommendedName>
</protein>
<evidence type="ECO:0000256" key="1">
    <source>
        <dbReference type="ARBA" id="ARBA00017562"/>
    </source>
</evidence>
<evidence type="ECO:0000256" key="4">
    <source>
        <dbReference type="SAM" id="MobiDB-lite"/>
    </source>
</evidence>
<accession>A0ABN2SRH0</accession>
<dbReference type="Proteomes" id="UP001499854">
    <property type="component" value="Unassembled WGS sequence"/>
</dbReference>
<dbReference type="SUPFAM" id="SSF51230">
    <property type="entry name" value="Single hybrid motif"/>
    <property type="match status" value="1"/>
</dbReference>
<dbReference type="InterPro" id="IPR011053">
    <property type="entry name" value="Single_hybrid_motif"/>
</dbReference>
<keyword evidence="2 3" id="KW-0092">Biotin</keyword>
<evidence type="ECO:0000313" key="6">
    <source>
        <dbReference type="EMBL" id="GAA1991101.1"/>
    </source>
</evidence>
<name>A0ABN2SRH0_9ACTN</name>
<comment type="function">
    <text evidence="3">This protein is a component of the acetyl coenzyme A carboxylase complex; first, biotin carboxylase catalyzes the carboxylation of the carrier protein and then the transcarboxylase transfers the carboxyl group to form malonyl-CoA.</text>
</comment>
<organism evidence="6 7">
    <name type="scientific">Catenulispora subtropica</name>
    <dbReference type="NCBI Taxonomy" id="450798"/>
    <lineage>
        <taxon>Bacteria</taxon>
        <taxon>Bacillati</taxon>
        <taxon>Actinomycetota</taxon>
        <taxon>Actinomycetes</taxon>
        <taxon>Catenulisporales</taxon>
        <taxon>Catenulisporaceae</taxon>
        <taxon>Catenulispora</taxon>
    </lineage>
</organism>
<reference evidence="6 7" key="1">
    <citation type="journal article" date="2019" name="Int. J. Syst. Evol. Microbiol.">
        <title>The Global Catalogue of Microorganisms (GCM) 10K type strain sequencing project: providing services to taxonomists for standard genome sequencing and annotation.</title>
        <authorList>
            <consortium name="The Broad Institute Genomics Platform"/>
            <consortium name="The Broad Institute Genome Sequencing Center for Infectious Disease"/>
            <person name="Wu L."/>
            <person name="Ma J."/>
        </authorList>
    </citation>
    <scope>NUCLEOTIDE SEQUENCE [LARGE SCALE GENOMIC DNA]</scope>
    <source>
        <strain evidence="6 7">JCM 16013</strain>
    </source>
</reference>
<dbReference type="CDD" id="cd06850">
    <property type="entry name" value="biotinyl_domain"/>
    <property type="match status" value="1"/>
</dbReference>
<gene>
    <name evidence="6" type="ORF">GCM10009838_63060</name>
</gene>
<evidence type="ECO:0000256" key="3">
    <source>
        <dbReference type="RuleBase" id="RU364072"/>
    </source>
</evidence>
<sequence length="194" mass="19884">MTVNITKKSFEGNGPKGNVHYPGAARGLVAPSPVNVAALESVCGSVAELARSSPQPPRRIRLCHGSTTVEVEWENVPAPPPAAAQATSPVVESHPGSGPPPASSGPNNGLKYICAPMVGTFYRAEEPGAAPLVAVGDLVQAGQAVGIFEVMKMLSRVEADVAGRVVEILADDGQSVEFQQRLIAVEPVSAGEGG</sequence>
<keyword evidence="3" id="KW-0276">Fatty acid metabolism</keyword>
<feature type="region of interest" description="Disordered" evidence="4">
    <location>
        <begin position="78"/>
        <end position="107"/>
    </location>
</feature>
<dbReference type="PANTHER" id="PTHR45266:SF3">
    <property type="entry name" value="OXALOACETATE DECARBOXYLASE ALPHA CHAIN"/>
    <property type="match status" value="1"/>
</dbReference>
<keyword evidence="3" id="KW-0443">Lipid metabolism</keyword>
<dbReference type="PANTHER" id="PTHR45266">
    <property type="entry name" value="OXALOACETATE DECARBOXYLASE ALPHA CHAIN"/>
    <property type="match status" value="1"/>
</dbReference>
<dbReference type="InterPro" id="IPR000089">
    <property type="entry name" value="Biotin_lipoyl"/>
</dbReference>
<dbReference type="Gene3D" id="2.40.50.100">
    <property type="match status" value="1"/>
</dbReference>